<gene>
    <name evidence="2" type="primary">pilM</name>
    <name evidence="2" type="ORF">IAC79_04625</name>
</gene>
<dbReference type="AlphaFoldDB" id="A0A9D1NNT6"/>
<reference evidence="2" key="1">
    <citation type="submission" date="2020-10" db="EMBL/GenBank/DDBJ databases">
        <authorList>
            <person name="Gilroy R."/>
        </authorList>
    </citation>
    <scope>NUCLEOTIDE SEQUENCE</scope>
    <source>
        <strain evidence="2">35461</strain>
    </source>
</reference>
<dbReference type="NCBIfam" id="TIGR01175">
    <property type="entry name" value="pilM"/>
    <property type="match status" value="1"/>
</dbReference>
<keyword evidence="1" id="KW-1133">Transmembrane helix</keyword>
<dbReference type="Gene3D" id="3.30.1490.300">
    <property type="match status" value="1"/>
</dbReference>
<dbReference type="CDD" id="cd24049">
    <property type="entry name" value="ASKHA_NBD_PilM"/>
    <property type="match status" value="1"/>
</dbReference>
<name>A0A9D1NNT6_9BACT</name>
<reference evidence="2" key="2">
    <citation type="journal article" date="2021" name="PeerJ">
        <title>Extensive microbial diversity within the chicken gut microbiome revealed by metagenomics and culture.</title>
        <authorList>
            <person name="Gilroy R."/>
            <person name="Ravi A."/>
            <person name="Getino M."/>
            <person name="Pursley I."/>
            <person name="Horton D.L."/>
            <person name="Alikhan N.F."/>
            <person name="Baker D."/>
            <person name="Gharbi K."/>
            <person name="Hall N."/>
            <person name="Watson M."/>
            <person name="Adriaenssens E.M."/>
            <person name="Foster-Nyarko E."/>
            <person name="Jarju S."/>
            <person name="Secka A."/>
            <person name="Antonio M."/>
            <person name="Oren A."/>
            <person name="Chaudhuri R.R."/>
            <person name="La Ragione R."/>
            <person name="Hildebrand F."/>
            <person name="Pallen M.J."/>
        </authorList>
    </citation>
    <scope>NUCLEOTIDE SEQUENCE</scope>
    <source>
        <strain evidence="2">35461</strain>
    </source>
</reference>
<organism evidence="2 3">
    <name type="scientific">Candidatus Spyradenecus faecavium</name>
    <dbReference type="NCBI Taxonomy" id="2840947"/>
    <lineage>
        <taxon>Bacteria</taxon>
        <taxon>Pseudomonadati</taxon>
        <taxon>Lentisphaerota</taxon>
        <taxon>Lentisphaeria</taxon>
        <taxon>Lentisphaerales</taxon>
        <taxon>Lentisphaeraceae</taxon>
        <taxon>Lentisphaeraceae incertae sedis</taxon>
        <taxon>Candidatus Spyradenecus</taxon>
    </lineage>
</organism>
<keyword evidence="1" id="KW-0812">Transmembrane</keyword>
<dbReference type="EMBL" id="DVOR01000147">
    <property type="protein sequence ID" value="HIV09380.1"/>
    <property type="molecule type" value="Genomic_DNA"/>
</dbReference>
<evidence type="ECO:0000313" key="3">
    <source>
        <dbReference type="Proteomes" id="UP000886845"/>
    </source>
</evidence>
<dbReference type="InterPro" id="IPR005883">
    <property type="entry name" value="PilM"/>
</dbReference>
<proteinExistence type="predicted"/>
<evidence type="ECO:0000313" key="2">
    <source>
        <dbReference type="EMBL" id="HIV09380.1"/>
    </source>
</evidence>
<dbReference type="SUPFAM" id="SSF53067">
    <property type="entry name" value="Actin-like ATPase domain"/>
    <property type="match status" value="1"/>
</dbReference>
<feature type="transmembrane region" description="Helical" evidence="1">
    <location>
        <begin position="374"/>
        <end position="400"/>
    </location>
</feature>
<evidence type="ECO:0000256" key="1">
    <source>
        <dbReference type="SAM" id="Phobius"/>
    </source>
</evidence>
<keyword evidence="1" id="KW-0472">Membrane</keyword>
<dbReference type="Pfam" id="PF11104">
    <property type="entry name" value="PilM_2"/>
    <property type="match status" value="1"/>
</dbReference>
<dbReference type="PANTHER" id="PTHR32432:SF3">
    <property type="entry name" value="ETHANOLAMINE UTILIZATION PROTEIN EUTJ"/>
    <property type="match status" value="1"/>
</dbReference>
<dbReference type="Proteomes" id="UP000886845">
    <property type="component" value="Unassembled WGS sequence"/>
</dbReference>
<comment type="caution">
    <text evidence="2">The sequence shown here is derived from an EMBL/GenBank/DDBJ whole genome shotgun (WGS) entry which is preliminary data.</text>
</comment>
<dbReference type="PANTHER" id="PTHR32432">
    <property type="entry name" value="CELL DIVISION PROTEIN FTSA-RELATED"/>
    <property type="match status" value="1"/>
</dbReference>
<sequence>MERILTLNIGATRLALAEFEVRPGRVPALLRYTFGELPEGAAESPDTFSVELEQALRGMMAAAGIRPGRIHVALSGQMAFPRFVKVLAEDDAKMREQIQFEVEQNVPFPLSEAIWDDALVGQPDAGEQHVMIVAARSDLVKAVAKGLLNAGCEPELVDVAPVALYNAVRFNYPEAEGCTLVVDIGARCTNLVFVEQDRIFYRTIPVAGHTITVEIAKQFGLSLEDAETFKCTQGLVAQGGAFAVDDPDVDRLSKVIRNVMTRLNAEVTRSIAFYRSQQEGSAPVRVLLSGASAQLPYMQNFFEEKLQVEADFLNPFQAVGYPTDVDADQFGRDAFSLPVLVGLALRRGLTCPVEISLVSPEIVARKTFRKRIPFFAIAAAGLIVLMGIWLAYVGMLGGLYGRQEREVRSQLSAYNSLKADYDDAAKQADEAKTLADAYGALLAQRDKWRGIVRAVDGAIPTGLWVTKLAATRTGDVLSGVSLSVSVWKDLERGLSDPGKTIDETVIANLAEAKAGDAAVFAPDNIVLDRKESRGKIEPTQTEWMTAFDITANLFGVEKPKKTTSRRSRGR</sequence>
<accession>A0A9D1NNT6</accession>
<protein>
    <submittedName>
        <fullName evidence="2">Type IV pilus assembly protein PilM</fullName>
    </submittedName>
</protein>
<dbReference type="Gene3D" id="3.30.420.40">
    <property type="match status" value="2"/>
</dbReference>
<dbReference type="InterPro" id="IPR050696">
    <property type="entry name" value="FtsA/MreB"/>
</dbReference>
<dbReference type="InterPro" id="IPR043129">
    <property type="entry name" value="ATPase_NBD"/>
</dbReference>